<evidence type="ECO:0000259" key="1">
    <source>
        <dbReference type="PROSITE" id="PS51832"/>
    </source>
</evidence>
<evidence type="ECO:0000313" key="3">
    <source>
        <dbReference type="Proteomes" id="UP000002601"/>
    </source>
</evidence>
<sequence>MNAMNDSKLIEESFCSITEAIFKILPKNNLPFSLYRMNPSNGRFTPITIPGKAIVSADKQSISDDCERGLIFIKFRDIGTCKPFFMHHLPTVISDISHSVPEHELANLLLEGLKKSAEKIYIDSIKLHFKQFRSTLTSVGELLHEKPDLLWLMIPMLDPQHSLVNKALSNGVIGAAVLLHAREVKPDVQIFIDALFALFLCDIGLSSLPEFVLGKEFCLSLDEQKRIRQHPIGSVEVLSLTSNLSKTSLRAILEHHERMDGSGYPRGVTNENLSWLGKLCGAVDSYVAMTMGRPGKKSMPTVTALKILYSESTQYDPNIIYALEKVTYRD</sequence>
<feature type="domain" description="HD-GYP" evidence="1">
    <location>
        <begin position="142"/>
        <end position="330"/>
    </location>
</feature>
<organism evidence="2 3">
    <name type="scientific">Maridesulfovibrio salexigens (strain ATCC 14822 / DSM 2638 / NCIMB 8403 / VKM B-1763)</name>
    <name type="common">Desulfovibrio salexigens</name>
    <dbReference type="NCBI Taxonomy" id="526222"/>
    <lineage>
        <taxon>Bacteria</taxon>
        <taxon>Pseudomonadati</taxon>
        <taxon>Thermodesulfobacteriota</taxon>
        <taxon>Desulfovibrionia</taxon>
        <taxon>Desulfovibrionales</taxon>
        <taxon>Desulfovibrionaceae</taxon>
        <taxon>Maridesulfovibrio</taxon>
    </lineage>
</organism>
<dbReference type="Pfam" id="PF13487">
    <property type="entry name" value="HD_5"/>
    <property type="match status" value="1"/>
</dbReference>
<dbReference type="PANTHER" id="PTHR43155">
    <property type="entry name" value="CYCLIC DI-GMP PHOSPHODIESTERASE PA4108-RELATED"/>
    <property type="match status" value="1"/>
</dbReference>
<dbReference type="CDD" id="cd00077">
    <property type="entry name" value="HDc"/>
    <property type="match status" value="1"/>
</dbReference>
<keyword evidence="3" id="KW-1185">Reference proteome</keyword>
<dbReference type="STRING" id="526222.Desal_3046"/>
<dbReference type="eggNOG" id="COG2206">
    <property type="taxonomic scope" value="Bacteria"/>
</dbReference>
<gene>
    <name evidence="2" type="ordered locus">Desal_3046</name>
</gene>
<dbReference type="RefSeq" id="WP_015852914.1">
    <property type="nucleotide sequence ID" value="NC_012881.1"/>
</dbReference>
<dbReference type="SUPFAM" id="SSF109604">
    <property type="entry name" value="HD-domain/PDEase-like"/>
    <property type="match status" value="1"/>
</dbReference>
<dbReference type="PANTHER" id="PTHR43155:SF2">
    <property type="entry name" value="CYCLIC DI-GMP PHOSPHODIESTERASE PA4108"/>
    <property type="match status" value="1"/>
</dbReference>
<protein>
    <submittedName>
        <fullName evidence="2">Putative metal dependent phosphohydrolase</fullName>
    </submittedName>
</protein>
<dbReference type="HOGENOM" id="CLU_000445_92_1_7"/>
<evidence type="ECO:0000313" key="2">
    <source>
        <dbReference type="EMBL" id="ACS81098.1"/>
    </source>
</evidence>
<dbReference type="GO" id="GO:0016787">
    <property type="term" value="F:hydrolase activity"/>
    <property type="evidence" value="ECO:0007669"/>
    <property type="project" value="UniProtKB-KW"/>
</dbReference>
<dbReference type="InterPro" id="IPR037522">
    <property type="entry name" value="HD_GYP_dom"/>
</dbReference>
<accession>C6C1C3</accession>
<dbReference type="OrthoDB" id="9776628at2"/>
<dbReference type="Proteomes" id="UP000002601">
    <property type="component" value="Chromosome"/>
</dbReference>
<reference evidence="2 3" key="1">
    <citation type="submission" date="2009-06" db="EMBL/GenBank/DDBJ databases">
        <title>Complete sequence of Desulfovibrio salexigens DSM 2638.</title>
        <authorList>
            <consortium name="US DOE Joint Genome Institute"/>
            <person name="Lucas S."/>
            <person name="Copeland A."/>
            <person name="Lapidus A."/>
            <person name="Glavina del Rio T."/>
            <person name="Tice H."/>
            <person name="Bruce D."/>
            <person name="Goodwin L."/>
            <person name="Pitluck S."/>
            <person name="Munk A.C."/>
            <person name="Brettin T."/>
            <person name="Detter J.C."/>
            <person name="Han C."/>
            <person name="Tapia R."/>
            <person name="Larimer F."/>
            <person name="Land M."/>
            <person name="Hauser L."/>
            <person name="Kyrpides N."/>
            <person name="Anderson I."/>
            <person name="Wall J.D."/>
            <person name="Arkin A.P."/>
            <person name="Dehal P."/>
            <person name="Chivian D."/>
            <person name="Giles B."/>
            <person name="Hazen T.C."/>
        </authorList>
    </citation>
    <scope>NUCLEOTIDE SEQUENCE [LARGE SCALE GENOMIC DNA]</scope>
    <source>
        <strain evidence="3">ATCC 14822 / DSM 2638 / NCIMB 8403 / VKM B-1763</strain>
    </source>
</reference>
<dbReference type="KEGG" id="dsa:Desal_3046"/>
<proteinExistence type="predicted"/>
<dbReference type="InterPro" id="IPR003607">
    <property type="entry name" value="HD/PDEase_dom"/>
</dbReference>
<keyword evidence="2" id="KW-0378">Hydrolase</keyword>
<dbReference type="Gene3D" id="1.10.3210.10">
    <property type="entry name" value="Hypothetical protein af1432"/>
    <property type="match status" value="1"/>
</dbReference>
<dbReference type="AlphaFoldDB" id="C6C1C3"/>
<dbReference type="PROSITE" id="PS51832">
    <property type="entry name" value="HD_GYP"/>
    <property type="match status" value="1"/>
</dbReference>
<name>C6C1C3_MARSD</name>
<dbReference type="EMBL" id="CP001649">
    <property type="protein sequence ID" value="ACS81098.1"/>
    <property type="molecule type" value="Genomic_DNA"/>
</dbReference>